<evidence type="ECO:0000259" key="1">
    <source>
        <dbReference type="Pfam" id="PF02470"/>
    </source>
</evidence>
<accession>A0ABN2G4N0</accession>
<feature type="domain" description="Mammalian cell entry C-terminal" evidence="2">
    <location>
        <begin position="112"/>
        <end position="292"/>
    </location>
</feature>
<evidence type="ECO:0000259" key="2">
    <source>
        <dbReference type="Pfam" id="PF11887"/>
    </source>
</evidence>
<dbReference type="InterPro" id="IPR052336">
    <property type="entry name" value="MlaD_Phospholipid_Transporter"/>
</dbReference>
<dbReference type="Pfam" id="PF11887">
    <property type="entry name" value="Mce4_CUP1"/>
    <property type="match status" value="1"/>
</dbReference>
<proteinExistence type="predicted"/>
<dbReference type="InterPro" id="IPR005693">
    <property type="entry name" value="Mce"/>
</dbReference>
<dbReference type="InterPro" id="IPR024516">
    <property type="entry name" value="Mce_C"/>
</dbReference>
<dbReference type="InterPro" id="IPR003399">
    <property type="entry name" value="Mce/MlaD"/>
</dbReference>
<name>A0ABN2G4N0_9ACTN</name>
<dbReference type="Proteomes" id="UP001500618">
    <property type="component" value="Unassembled WGS sequence"/>
</dbReference>
<comment type="caution">
    <text evidence="3">The sequence shown here is derived from an EMBL/GenBank/DDBJ whole genome shotgun (WGS) entry which is preliminary data.</text>
</comment>
<feature type="domain" description="Mce/MlaD" evidence="1">
    <location>
        <begin position="31"/>
        <end position="105"/>
    </location>
</feature>
<protein>
    <submittedName>
        <fullName evidence="3">MCE family protein</fullName>
    </submittedName>
</protein>
<keyword evidence="4" id="KW-1185">Reference proteome</keyword>
<evidence type="ECO:0000313" key="4">
    <source>
        <dbReference type="Proteomes" id="UP001500618"/>
    </source>
</evidence>
<dbReference type="PANTHER" id="PTHR33371:SF18">
    <property type="entry name" value="MCE-FAMILY PROTEIN MCE3C"/>
    <property type="match status" value="1"/>
</dbReference>
<reference evidence="3 4" key="1">
    <citation type="journal article" date="2019" name="Int. J. Syst. Evol. Microbiol.">
        <title>The Global Catalogue of Microorganisms (GCM) 10K type strain sequencing project: providing services to taxonomists for standard genome sequencing and annotation.</title>
        <authorList>
            <consortium name="The Broad Institute Genomics Platform"/>
            <consortium name="The Broad Institute Genome Sequencing Center for Infectious Disease"/>
            <person name="Wu L."/>
            <person name="Ma J."/>
        </authorList>
    </citation>
    <scope>NUCLEOTIDE SEQUENCE [LARGE SCALE GENOMIC DNA]</scope>
    <source>
        <strain evidence="3 4">JCM 14718</strain>
    </source>
</reference>
<gene>
    <name evidence="3" type="ORF">GCM10009765_13600</name>
</gene>
<organism evidence="3 4">
    <name type="scientific">Fodinicola feengrottensis</name>
    <dbReference type="NCBI Taxonomy" id="435914"/>
    <lineage>
        <taxon>Bacteria</taxon>
        <taxon>Bacillati</taxon>
        <taxon>Actinomycetota</taxon>
        <taxon>Actinomycetes</taxon>
        <taxon>Mycobacteriales</taxon>
        <taxon>Fodinicola</taxon>
    </lineage>
</organism>
<evidence type="ECO:0000313" key="3">
    <source>
        <dbReference type="EMBL" id="GAA1665319.1"/>
    </source>
</evidence>
<sequence length="320" mass="33309">MSRGMIGALALVLIAVIAVAGPQVVFYLRTGDYTADFANASGLATGDQVYVAGVAAGRVTGVTLAGDHVQVRFRLDHAQSLGDRTSAGIKVATLLGRRYLSLVPGGSGSLDGGIIPIARTSVPYTLDDLSRATTSTTDQLDLPALQRMLASITEVTPTDNTVVTQTLTGVSMVAAIVSQREGQIHALLTGVQTVTNSLLQQQSTLVTLLGDANLVAQMLNQRRQVIRAMVADLTALTGQVSQFLTQNGPAVNQLLTRLHSITALLAQNDQALGATLTQLAPMTRYLTNATGNGPWGDVSGPAGPLPDNLLCVSALVKGCR</sequence>
<dbReference type="EMBL" id="BAAANY010000005">
    <property type="protein sequence ID" value="GAA1665319.1"/>
    <property type="molecule type" value="Genomic_DNA"/>
</dbReference>
<dbReference type="PANTHER" id="PTHR33371">
    <property type="entry name" value="INTERMEMBRANE PHOSPHOLIPID TRANSPORT SYSTEM BINDING PROTEIN MLAD-RELATED"/>
    <property type="match status" value="1"/>
</dbReference>
<dbReference type="NCBIfam" id="TIGR00996">
    <property type="entry name" value="Mtu_fam_mce"/>
    <property type="match status" value="1"/>
</dbReference>
<dbReference type="Pfam" id="PF02470">
    <property type="entry name" value="MlaD"/>
    <property type="match status" value="1"/>
</dbReference>